<dbReference type="AlphaFoldDB" id="A0A4D6LVZ9"/>
<reference evidence="1 2" key="1">
    <citation type="submission" date="2019-04" db="EMBL/GenBank/DDBJ databases">
        <title>An improved genome assembly and genetic linkage map for asparagus bean, Vigna unguiculata ssp. sesquipedialis.</title>
        <authorList>
            <person name="Xia Q."/>
            <person name="Zhang R."/>
            <person name="Dong Y."/>
        </authorList>
    </citation>
    <scope>NUCLEOTIDE SEQUENCE [LARGE SCALE GENOMIC DNA]</scope>
    <source>
        <tissue evidence="1">Leaf</tissue>
    </source>
</reference>
<gene>
    <name evidence="1" type="ORF">DEO72_LG5g1173</name>
</gene>
<evidence type="ECO:0000313" key="2">
    <source>
        <dbReference type="Proteomes" id="UP000501690"/>
    </source>
</evidence>
<name>A0A4D6LVZ9_VIGUN</name>
<organism evidence="1 2">
    <name type="scientific">Vigna unguiculata</name>
    <name type="common">Cowpea</name>
    <dbReference type="NCBI Taxonomy" id="3917"/>
    <lineage>
        <taxon>Eukaryota</taxon>
        <taxon>Viridiplantae</taxon>
        <taxon>Streptophyta</taxon>
        <taxon>Embryophyta</taxon>
        <taxon>Tracheophyta</taxon>
        <taxon>Spermatophyta</taxon>
        <taxon>Magnoliopsida</taxon>
        <taxon>eudicotyledons</taxon>
        <taxon>Gunneridae</taxon>
        <taxon>Pentapetalae</taxon>
        <taxon>rosids</taxon>
        <taxon>fabids</taxon>
        <taxon>Fabales</taxon>
        <taxon>Fabaceae</taxon>
        <taxon>Papilionoideae</taxon>
        <taxon>50 kb inversion clade</taxon>
        <taxon>NPAAA clade</taxon>
        <taxon>indigoferoid/millettioid clade</taxon>
        <taxon>Phaseoleae</taxon>
        <taxon>Vigna</taxon>
    </lineage>
</organism>
<protein>
    <submittedName>
        <fullName evidence="1">Uncharacterized protein</fullName>
    </submittedName>
</protein>
<keyword evidence="2" id="KW-1185">Reference proteome</keyword>
<accession>A0A4D6LVZ9</accession>
<dbReference type="EMBL" id="CP039349">
    <property type="protein sequence ID" value="QCD93102.1"/>
    <property type="molecule type" value="Genomic_DNA"/>
</dbReference>
<proteinExistence type="predicted"/>
<sequence>MHNECSVATASVLDRLRVWAVEKWFATKPCSTLSSELLEIFDTLLVPNQCGEGSPNLQRLGARSGNNKNGVVVRGARSGNSEVRGVGNCMVISYGEEGGVGEDWELRGARVENCEV</sequence>
<evidence type="ECO:0000313" key="1">
    <source>
        <dbReference type="EMBL" id="QCD93102.1"/>
    </source>
</evidence>
<dbReference type="Proteomes" id="UP000501690">
    <property type="component" value="Linkage Group LG5"/>
</dbReference>